<evidence type="ECO:0000256" key="9">
    <source>
        <dbReference type="RuleBase" id="RU364020"/>
    </source>
</evidence>
<evidence type="ECO:0000256" key="6">
    <source>
        <dbReference type="ARBA" id="ARBA00023034"/>
    </source>
</evidence>
<proteinExistence type="inferred from homology"/>
<evidence type="ECO:0000313" key="11">
    <source>
        <dbReference type="RefSeq" id="XP_006813632.1"/>
    </source>
</evidence>
<evidence type="ECO:0000256" key="1">
    <source>
        <dbReference type="ARBA" id="ARBA00004323"/>
    </source>
</evidence>
<keyword evidence="9" id="KW-0119">Carbohydrate metabolism</keyword>
<keyword evidence="6 9" id="KW-0333">Golgi apparatus</keyword>
<name>A0ABM0M0U1_SACKO</name>
<evidence type="ECO:0000256" key="4">
    <source>
        <dbReference type="ARBA" id="ARBA00022692"/>
    </source>
</evidence>
<keyword evidence="10" id="KW-1185">Reference proteome</keyword>
<dbReference type="RefSeq" id="XP_006813632.1">
    <property type="nucleotide sequence ID" value="XM_006813569.1"/>
</dbReference>
<evidence type="ECO:0000256" key="5">
    <source>
        <dbReference type="ARBA" id="ARBA00022989"/>
    </source>
</evidence>
<gene>
    <name evidence="11" type="primary">LOC102809557</name>
</gene>
<evidence type="ECO:0000256" key="3">
    <source>
        <dbReference type="ARBA" id="ARBA00022679"/>
    </source>
</evidence>
<comment type="similarity">
    <text evidence="2 9">Belongs to the sulfotransferase 2 family.</text>
</comment>
<evidence type="ECO:0000256" key="8">
    <source>
        <dbReference type="ARBA" id="ARBA00023180"/>
    </source>
</evidence>
<reference evidence="11" key="1">
    <citation type="submission" date="2025-08" db="UniProtKB">
        <authorList>
            <consortium name="RefSeq"/>
        </authorList>
    </citation>
    <scope>IDENTIFICATION</scope>
    <source>
        <tissue evidence="11">Testes</tissue>
    </source>
</reference>
<organism evidence="10 11">
    <name type="scientific">Saccoglossus kowalevskii</name>
    <name type="common">Acorn worm</name>
    <dbReference type="NCBI Taxonomy" id="10224"/>
    <lineage>
        <taxon>Eukaryota</taxon>
        <taxon>Metazoa</taxon>
        <taxon>Hemichordata</taxon>
        <taxon>Enteropneusta</taxon>
        <taxon>Harrimaniidae</taxon>
        <taxon>Saccoglossus</taxon>
    </lineage>
</organism>
<dbReference type="PANTHER" id="PTHR12137">
    <property type="entry name" value="CARBOHYDRATE SULFOTRANSFERASE"/>
    <property type="match status" value="1"/>
</dbReference>
<dbReference type="PANTHER" id="PTHR12137:SF54">
    <property type="entry name" value="CARBOHYDRATE SULFOTRANSFERASE"/>
    <property type="match status" value="1"/>
</dbReference>
<accession>A0ABM0M0U1</accession>
<keyword evidence="8 9" id="KW-0325">Glycoprotein</keyword>
<protein>
    <recommendedName>
        <fullName evidence="9">Carbohydrate sulfotransferase</fullName>
        <ecNumber evidence="9">2.8.2.-</ecNumber>
    </recommendedName>
</protein>
<dbReference type="Proteomes" id="UP000694865">
    <property type="component" value="Unplaced"/>
</dbReference>
<keyword evidence="9" id="KW-0735">Signal-anchor</keyword>
<sequence>MEHVFSGPSTRADKPHIKSAEMVSVIDPVHITYDPRRASQKRLETAALECSKLNNITYFSKGLNILVSHKYKVTVTRIPKAGSTTWQHVMHEIDPVSGDPESRRRLSSLAPPEFDQYVRGVFFREPLERLVSYYHYHICPPGPVPTLYFHRYYKYMRKGHVNATMNNKPYLTFIQFVQLVLDYDQIPSQSYHWRHQYLLSRICEFNYTFIGHMDHLAQDAPYFMNLAVGDSFHYPEVHTTRGESRFRETISTLSQKLIDQLIDHYKLDYKILGFEIPNFSKK</sequence>
<evidence type="ECO:0000256" key="2">
    <source>
        <dbReference type="ARBA" id="ARBA00006339"/>
    </source>
</evidence>
<keyword evidence="5" id="KW-1133">Transmembrane helix</keyword>
<keyword evidence="3 9" id="KW-0808">Transferase</keyword>
<dbReference type="GeneID" id="102809557"/>
<dbReference type="EC" id="2.8.2.-" evidence="9"/>
<evidence type="ECO:0000313" key="10">
    <source>
        <dbReference type="Proteomes" id="UP000694865"/>
    </source>
</evidence>
<dbReference type="Pfam" id="PF03567">
    <property type="entry name" value="Sulfotransfer_2"/>
    <property type="match status" value="1"/>
</dbReference>
<dbReference type="InterPro" id="IPR005331">
    <property type="entry name" value="Sulfotransferase"/>
</dbReference>
<comment type="subcellular location">
    <subcellularLocation>
        <location evidence="1 9">Golgi apparatus membrane</location>
        <topology evidence="1 9">Single-pass type II membrane protein</topology>
    </subcellularLocation>
</comment>
<keyword evidence="7" id="KW-0472">Membrane</keyword>
<dbReference type="InterPro" id="IPR018011">
    <property type="entry name" value="Carb_sulfotrans_8-10"/>
</dbReference>
<keyword evidence="4" id="KW-0812">Transmembrane</keyword>
<evidence type="ECO:0000256" key="7">
    <source>
        <dbReference type="ARBA" id="ARBA00023136"/>
    </source>
</evidence>